<dbReference type="InterPro" id="IPR032675">
    <property type="entry name" value="LRR_dom_sf"/>
</dbReference>
<dbReference type="InterPro" id="IPR036047">
    <property type="entry name" value="F-box-like_dom_sf"/>
</dbReference>
<gene>
    <name evidence="2" type="ORF">LTR36_004216</name>
</gene>
<proteinExistence type="predicted"/>
<feature type="domain" description="F-box" evidence="1">
    <location>
        <begin position="1"/>
        <end position="44"/>
    </location>
</feature>
<name>A0AAV9JG60_9PEZI</name>
<dbReference type="AlphaFoldDB" id="A0AAV9JG60"/>
<protein>
    <recommendedName>
        <fullName evidence="1">F-box domain-containing protein</fullName>
    </recommendedName>
</protein>
<sequence length="425" mass="47003">MDQLLEELLTNIFECLFVRDLDSVALVCKQYARLVTPLLLLRTLVARPQLGGCVEYLAFRFWYGDEIPSVSIGNLAQSLESAAESYKGSALYPELAVQLSEPSTDAVAALVLSRLPNVRTLRLGMVPWDDDTESTVNYNCTLAIRTIEAAIATPFVGSNEILSNLTNMILDGSPGDVGFNWHIRVLSLFLRLPSLRKITATNACSGPKVAGWACLPKTSNVTGITLLESELGVDALVKTLRACKTLKTLHWHTQCLGCDAGDQDLRQALCDELATHAASLGHLSLHSRTCCAVESALAAAPGWFAKFPVLERLELGDGLCEYEHSDTAWRDGLQFSLPISLRHLGMPQFWRVVNLVDKVAATFARVPRLETYEVLDGVQWEDAEAQWKRFQVEDRGRHVMVRRDEEGVEMGEGEALVRFERVGAE</sequence>
<evidence type="ECO:0000259" key="1">
    <source>
        <dbReference type="PROSITE" id="PS50181"/>
    </source>
</evidence>
<evidence type="ECO:0000313" key="2">
    <source>
        <dbReference type="EMBL" id="KAK4544325.1"/>
    </source>
</evidence>
<dbReference type="InterPro" id="IPR001810">
    <property type="entry name" value="F-box_dom"/>
</dbReference>
<dbReference type="SUPFAM" id="SSF81383">
    <property type="entry name" value="F-box domain"/>
    <property type="match status" value="1"/>
</dbReference>
<organism evidence="2 3">
    <name type="scientific">Oleoguttula mirabilis</name>
    <dbReference type="NCBI Taxonomy" id="1507867"/>
    <lineage>
        <taxon>Eukaryota</taxon>
        <taxon>Fungi</taxon>
        <taxon>Dikarya</taxon>
        <taxon>Ascomycota</taxon>
        <taxon>Pezizomycotina</taxon>
        <taxon>Dothideomycetes</taxon>
        <taxon>Dothideomycetidae</taxon>
        <taxon>Mycosphaerellales</taxon>
        <taxon>Teratosphaeriaceae</taxon>
        <taxon>Oleoguttula</taxon>
    </lineage>
</organism>
<dbReference type="Gene3D" id="3.80.10.10">
    <property type="entry name" value="Ribonuclease Inhibitor"/>
    <property type="match status" value="1"/>
</dbReference>
<reference evidence="2 3" key="1">
    <citation type="submission" date="2021-11" db="EMBL/GenBank/DDBJ databases">
        <title>Black yeast isolated from Biological Soil Crust.</title>
        <authorList>
            <person name="Kurbessoian T."/>
        </authorList>
    </citation>
    <scope>NUCLEOTIDE SEQUENCE [LARGE SCALE GENOMIC DNA]</scope>
    <source>
        <strain evidence="2 3">CCFEE 5522</strain>
    </source>
</reference>
<dbReference type="Proteomes" id="UP001324427">
    <property type="component" value="Unassembled WGS sequence"/>
</dbReference>
<dbReference type="EMBL" id="JAVFHQ010000025">
    <property type="protein sequence ID" value="KAK4544325.1"/>
    <property type="molecule type" value="Genomic_DNA"/>
</dbReference>
<dbReference type="SUPFAM" id="SSF52047">
    <property type="entry name" value="RNI-like"/>
    <property type="match status" value="1"/>
</dbReference>
<evidence type="ECO:0000313" key="3">
    <source>
        <dbReference type="Proteomes" id="UP001324427"/>
    </source>
</evidence>
<dbReference type="PROSITE" id="PS50181">
    <property type="entry name" value="FBOX"/>
    <property type="match status" value="1"/>
</dbReference>
<accession>A0AAV9JG60</accession>
<dbReference type="Gene3D" id="1.20.1280.50">
    <property type="match status" value="1"/>
</dbReference>
<comment type="caution">
    <text evidence="2">The sequence shown here is derived from an EMBL/GenBank/DDBJ whole genome shotgun (WGS) entry which is preliminary data.</text>
</comment>
<keyword evidence="3" id="KW-1185">Reference proteome</keyword>